<keyword evidence="6 11" id="KW-1133">Transmembrane helix</keyword>
<keyword evidence="8" id="KW-0496">Mitochondrion</keyword>
<proteinExistence type="inferred from homology"/>
<gene>
    <name evidence="12" type="ORF">TOLI1172_LOCUS6508</name>
</gene>
<evidence type="ECO:0000256" key="8">
    <source>
        <dbReference type="ARBA" id="ARBA00023128"/>
    </source>
</evidence>
<dbReference type="PANTHER" id="PTHR31961:SF3">
    <property type="entry name" value="SENSITIVE TO HIGH EXPRESSION PROTEIN 9, MITOCHONDRIAL"/>
    <property type="match status" value="1"/>
</dbReference>
<dbReference type="GO" id="GO:0007007">
    <property type="term" value="P:inner mitochondrial membrane organization"/>
    <property type="evidence" value="ECO:0007669"/>
    <property type="project" value="TreeGrafter"/>
</dbReference>
<evidence type="ECO:0000256" key="6">
    <source>
        <dbReference type="ARBA" id="ARBA00022989"/>
    </source>
</evidence>
<evidence type="ECO:0000256" key="3">
    <source>
        <dbReference type="ARBA" id="ARBA00022692"/>
    </source>
</evidence>
<keyword evidence="9 11" id="KW-0472">Membrane</keyword>
<keyword evidence="4" id="KW-0999">Mitochondrion inner membrane</keyword>
<sequence length="289" mass="33824">MVVNKSTIVRWRELKSVTRELNQWLNELSGFSKCLELRDKVVNTSQRFLETRLQYKTLKQIHSRNVIQRTSIQSQLSTLLQRKTSWNSDDMNTFTELCRKEHEFGSIEAQSERDLQRIEQELDHSMDLALAAMRERYQEEQNWSQHVSMLSAYTSIGLLSLNVILFSVSVGIIEPRKRKLLHQQITNSFDNKIEDSHTIINEKMKQESHQIIKHVEELLRKEREFQLKMNNQNQIREISDSTASVLVIDDQKKSKLDSELKENVKLISIATSVGAFLGISLYYVINRSI</sequence>
<reference evidence="12" key="1">
    <citation type="submission" date="2021-01" db="EMBL/GenBank/DDBJ databases">
        <authorList>
            <person name="Corre E."/>
            <person name="Pelletier E."/>
            <person name="Niang G."/>
            <person name="Scheremetjew M."/>
            <person name="Finn R."/>
            <person name="Kale V."/>
            <person name="Holt S."/>
            <person name="Cochrane G."/>
            <person name="Meng A."/>
            <person name="Brown T."/>
            <person name="Cohen L."/>
        </authorList>
    </citation>
    <scope>NUCLEOTIDE SEQUENCE</scope>
    <source>
        <strain evidence="12">CCMP3278</strain>
    </source>
</reference>
<comment type="similarity">
    <text evidence="2">Belongs to the SHE9 family.</text>
</comment>
<comment type="function">
    <text evidence="10">Required for the maintenance of the structure of the mitochondrial inner membrane. Involved in mitochondrial morphology. Causes growth arrest when highly overexpressed.</text>
</comment>
<evidence type="ECO:0000256" key="9">
    <source>
        <dbReference type="ARBA" id="ARBA00023136"/>
    </source>
</evidence>
<dbReference type="GO" id="GO:0005743">
    <property type="term" value="C:mitochondrial inner membrane"/>
    <property type="evidence" value="ECO:0007669"/>
    <property type="project" value="UniProtKB-SubCell"/>
</dbReference>
<dbReference type="EMBL" id="HBFP01009081">
    <property type="protein sequence ID" value="CAD8822112.1"/>
    <property type="molecule type" value="Transcribed_RNA"/>
</dbReference>
<evidence type="ECO:0000256" key="11">
    <source>
        <dbReference type="SAM" id="Phobius"/>
    </source>
</evidence>
<keyword evidence="5" id="KW-0809">Transit peptide</keyword>
<evidence type="ECO:0000256" key="2">
    <source>
        <dbReference type="ARBA" id="ARBA00007472"/>
    </source>
</evidence>
<dbReference type="PANTHER" id="PTHR31961">
    <property type="entry name" value="SENSITIVE TO HIGH EXPRESSION PROTEIN 9, MITOCHONDRIAL"/>
    <property type="match status" value="1"/>
</dbReference>
<evidence type="ECO:0000256" key="10">
    <source>
        <dbReference type="ARBA" id="ARBA00024807"/>
    </source>
</evidence>
<dbReference type="AlphaFoldDB" id="A0A7S0ZHM1"/>
<feature type="transmembrane region" description="Helical" evidence="11">
    <location>
        <begin position="264"/>
        <end position="285"/>
    </location>
</feature>
<keyword evidence="3 11" id="KW-0812">Transmembrane</keyword>
<evidence type="ECO:0000256" key="4">
    <source>
        <dbReference type="ARBA" id="ARBA00022792"/>
    </source>
</evidence>
<evidence type="ECO:0000256" key="7">
    <source>
        <dbReference type="ARBA" id="ARBA00023054"/>
    </source>
</evidence>
<organism evidence="12">
    <name type="scientific">Timspurckia oligopyrenoides</name>
    <dbReference type="NCBI Taxonomy" id="708627"/>
    <lineage>
        <taxon>Eukaryota</taxon>
        <taxon>Rhodophyta</taxon>
        <taxon>Bangiophyceae</taxon>
        <taxon>Porphyridiales</taxon>
        <taxon>Porphyridiaceae</taxon>
        <taxon>Timspurckia</taxon>
    </lineage>
</organism>
<evidence type="ECO:0000256" key="1">
    <source>
        <dbReference type="ARBA" id="ARBA00004273"/>
    </source>
</evidence>
<protein>
    <recommendedName>
        <fullName evidence="13">Sensitive to high expression protein 9, mitochondrial</fullName>
    </recommendedName>
</protein>
<dbReference type="Pfam" id="PF05546">
    <property type="entry name" value="She9_MDM33"/>
    <property type="match status" value="1"/>
</dbReference>
<comment type="subcellular location">
    <subcellularLocation>
        <location evidence="1">Mitochondrion inner membrane</location>
    </subcellularLocation>
</comment>
<keyword evidence="7" id="KW-0175">Coiled coil</keyword>
<accession>A0A7S0ZHM1</accession>
<name>A0A7S0ZHM1_9RHOD</name>
<evidence type="ECO:0000256" key="5">
    <source>
        <dbReference type="ARBA" id="ARBA00022946"/>
    </source>
</evidence>
<dbReference type="InterPro" id="IPR008839">
    <property type="entry name" value="MDM33_fungi"/>
</dbReference>
<feature type="transmembrane region" description="Helical" evidence="11">
    <location>
        <begin position="150"/>
        <end position="173"/>
    </location>
</feature>
<evidence type="ECO:0008006" key="13">
    <source>
        <dbReference type="Google" id="ProtNLM"/>
    </source>
</evidence>
<evidence type="ECO:0000313" key="12">
    <source>
        <dbReference type="EMBL" id="CAD8822112.1"/>
    </source>
</evidence>